<feature type="region of interest" description="Disordered" evidence="1">
    <location>
        <begin position="19"/>
        <end position="39"/>
    </location>
</feature>
<gene>
    <name evidence="2" type="ORF">PT015_13460</name>
</gene>
<dbReference type="RefSeq" id="WP_285185107.1">
    <property type="nucleotide sequence ID" value="NZ_CP126981.1"/>
</dbReference>
<reference evidence="2 3" key="1">
    <citation type="journal article" date="2023" name="Microbiol. Resour. Announc.">
        <title>Complete Genome Sequence of Mycobacterium wuenschmanii, a novel Nontuberculous Mycobacterium Isolated from a captive population of Amazon Milk Frogs.</title>
        <authorList>
            <person name="Hicks J."/>
            <person name="Zeineldin M."/>
            <person name="Ward H."/>
            <person name="Wuenschmann A."/>
            <person name="Camp P."/>
            <person name="Farrell D."/>
            <person name="Lehman K."/>
            <person name="Thacker T."/>
            <person name="Cuthbert E."/>
        </authorList>
    </citation>
    <scope>NUCLEOTIDE SEQUENCE [LARGE SCALE GENOMIC DNA]</scope>
    <source>
        <strain evidence="2 3">Wuenschmanii</strain>
    </source>
</reference>
<sequence length="193" mass="21756">MTSDEKHFPDLTDAEKARWAAAHSDMQEMSSGLQDGTTTRDDIQGALNRLMSIDIDQQKLTNALHVPPDAGPYSAVLEQILRRIPDDWGRWISHDAGWYAIIATLDERLSALDSDYEVHQVKEKFGTLRYYCRPSDKASEEVWNAFESLVIEAERLSASTCECCAEPGLLHGTTYRVKTLCATCAETLRYEPK</sequence>
<protein>
    <submittedName>
        <fullName evidence="2">Uncharacterized protein</fullName>
    </submittedName>
</protein>
<keyword evidence="3" id="KW-1185">Reference proteome</keyword>
<dbReference type="EMBL" id="CP126981">
    <property type="protein sequence ID" value="WIM85944.1"/>
    <property type="molecule type" value="Genomic_DNA"/>
</dbReference>
<name>A0ABY8VWQ8_9MYCO</name>
<evidence type="ECO:0000313" key="2">
    <source>
        <dbReference type="EMBL" id="WIM85944.1"/>
    </source>
</evidence>
<feature type="compositionally biased region" description="Polar residues" evidence="1">
    <location>
        <begin position="27"/>
        <end position="37"/>
    </location>
</feature>
<accession>A0ABY8VWQ8</accession>
<organism evidence="2 3">
    <name type="scientific">Candidatus Mycobacterium wuenschmannii</name>
    <dbReference type="NCBI Taxonomy" id="3027808"/>
    <lineage>
        <taxon>Bacteria</taxon>
        <taxon>Bacillati</taxon>
        <taxon>Actinomycetota</taxon>
        <taxon>Actinomycetes</taxon>
        <taxon>Mycobacteriales</taxon>
        <taxon>Mycobacteriaceae</taxon>
        <taxon>Mycobacterium</taxon>
    </lineage>
</organism>
<proteinExistence type="predicted"/>
<evidence type="ECO:0000313" key="3">
    <source>
        <dbReference type="Proteomes" id="UP001236585"/>
    </source>
</evidence>
<dbReference type="Proteomes" id="UP001236585">
    <property type="component" value="Chromosome"/>
</dbReference>
<evidence type="ECO:0000256" key="1">
    <source>
        <dbReference type="SAM" id="MobiDB-lite"/>
    </source>
</evidence>